<sequence length="536" mass="61290">MNQLALAGAILVLPLVFFLSRQRSKDEPPSLADTIPFVTNTYQYMTNARDFMKRASHALETSNIVKLRLGPVRMYLIKGGQQVQTMFRKSATMSSDKFILMVFKDLQGTSKEDVAKFVNDKSGRLKAAAPGHENVPTEQRYWYTLHHLSTTNLSLTENTAHLANKYTEFLGEALAKHPLGEWSTVQLFQYLRKDMGESAIKSLCGTRLLEIVPDFSEQFWRFDSGSFQLLNGLPRWLNPKPAQERDKIARMSEKYLNEVFPTFDWEGLSPDTYWEPALGSRHSRELQKWAYDSGMTLQSRAAFFFIFNSVNSNTVPVTTWYMMELLKDPSLYEAIRAEAVQALVTDPVTGRRDFDAQKLVSMPLMQSVFIECMRLHVSIAITREILEDTVMDGFHLKKGSLIQAPTNLGHFDDGVWAREGHPASEFWAERHVKYVKKEDEATGKTTTEKQFVMAGKPSDFFPFGGGVSMCPGRHFAKQEILLTVATLVTRFDMELIEWTHMDGKKSDRAAKDNETYFLNAAVPPDRDVKIRWKRLW</sequence>
<evidence type="ECO:0000313" key="2">
    <source>
        <dbReference type="Proteomes" id="UP000805649"/>
    </source>
</evidence>
<comment type="caution">
    <text evidence="1">The sequence shown here is derived from an EMBL/GenBank/DDBJ whole genome shotgun (WGS) entry which is preliminary data.</text>
</comment>
<reference evidence="1 2" key="1">
    <citation type="journal article" date="2020" name="Phytopathology">
        <title>Genome Sequence Resources of Colletotrichum truncatum, C. plurivorum, C. musicola, and C. sojae: Four Species Pathogenic to Soybean (Glycine max).</title>
        <authorList>
            <person name="Rogerio F."/>
            <person name="Boufleur T.R."/>
            <person name="Ciampi-Guillardi M."/>
            <person name="Sukno S.A."/>
            <person name="Thon M.R."/>
            <person name="Massola Junior N.S."/>
            <person name="Baroncelli R."/>
        </authorList>
    </citation>
    <scope>NUCLEOTIDE SEQUENCE [LARGE SCALE GENOMIC DNA]</scope>
    <source>
        <strain evidence="1 2">CMES1059</strain>
    </source>
</reference>
<accession>A0ACC3YM59</accession>
<proteinExistence type="predicted"/>
<name>A0ACC3YM59_COLTU</name>
<gene>
    <name evidence="1" type="ORF">CTRU02_211774</name>
</gene>
<dbReference type="EMBL" id="VUJX02000008">
    <property type="protein sequence ID" value="KAL0932811.1"/>
    <property type="molecule type" value="Genomic_DNA"/>
</dbReference>
<protein>
    <submittedName>
        <fullName evidence="1">Cytochrome p450 family protein</fullName>
    </submittedName>
</protein>
<dbReference type="Proteomes" id="UP000805649">
    <property type="component" value="Unassembled WGS sequence"/>
</dbReference>
<evidence type="ECO:0000313" key="1">
    <source>
        <dbReference type="EMBL" id="KAL0932811.1"/>
    </source>
</evidence>
<organism evidence="1 2">
    <name type="scientific">Colletotrichum truncatum</name>
    <name type="common">Anthracnose fungus</name>
    <name type="synonym">Colletotrichum capsici</name>
    <dbReference type="NCBI Taxonomy" id="5467"/>
    <lineage>
        <taxon>Eukaryota</taxon>
        <taxon>Fungi</taxon>
        <taxon>Dikarya</taxon>
        <taxon>Ascomycota</taxon>
        <taxon>Pezizomycotina</taxon>
        <taxon>Sordariomycetes</taxon>
        <taxon>Hypocreomycetidae</taxon>
        <taxon>Glomerellales</taxon>
        <taxon>Glomerellaceae</taxon>
        <taxon>Colletotrichum</taxon>
        <taxon>Colletotrichum truncatum species complex</taxon>
    </lineage>
</organism>
<keyword evidence="2" id="KW-1185">Reference proteome</keyword>